<feature type="repeat" description="PPR" evidence="3">
    <location>
        <begin position="163"/>
        <end position="197"/>
    </location>
</feature>
<keyword evidence="2" id="KW-0677">Repeat</keyword>
<dbReference type="PANTHER" id="PTHR47926:SF540">
    <property type="entry name" value="PENTATRICOPEPTIDE REPEAT-CONTAINING PROTEIN"/>
    <property type="match status" value="1"/>
</dbReference>
<accession>A0A5N6M1C4</accession>
<dbReference type="InterPro" id="IPR032867">
    <property type="entry name" value="DYW_dom"/>
</dbReference>
<dbReference type="EMBL" id="SZYD01000017">
    <property type="protein sequence ID" value="KAD3067366.1"/>
    <property type="molecule type" value="Genomic_DNA"/>
</dbReference>
<proteinExistence type="inferred from homology"/>
<dbReference type="Pfam" id="PF14432">
    <property type="entry name" value="DYW_deaminase"/>
    <property type="match status" value="1"/>
</dbReference>
<dbReference type="GO" id="GO:0003723">
    <property type="term" value="F:RNA binding"/>
    <property type="evidence" value="ECO:0007669"/>
    <property type="project" value="InterPro"/>
</dbReference>
<dbReference type="NCBIfam" id="TIGR00756">
    <property type="entry name" value="PPR"/>
    <property type="match status" value="4"/>
</dbReference>
<name>A0A5N6M1C4_9ASTR</name>
<evidence type="ECO:0000313" key="5">
    <source>
        <dbReference type="EMBL" id="KAD3067366.1"/>
    </source>
</evidence>
<dbReference type="Pfam" id="PF20431">
    <property type="entry name" value="E_motif"/>
    <property type="match status" value="1"/>
</dbReference>
<dbReference type="FunFam" id="1.25.40.10:FF:000348">
    <property type="entry name" value="Pentatricopeptide repeat-containing protein chloroplastic"/>
    <property type="match status" value="1"/>
</dbReference>
<sequence>MKWRNLTSQNSVLTTLLHPIRLPSPSPSSYTPIFQFLTGLNLLKLGQQIHAHFILRGLHPNSFLGAKMVAMYASSGDIDSAIVLFNRIRQNASTLLYNSIIRACSLYGLSERCVGVFFEMDSAGFRGDYFTFPFVLKSCVDLCDVWLGKCVHGKGFRSGLVFDFYVGTSLIDYYVKCGELWDARKVFDEMPVRDVSSWNALIAGNMKHGMVRVAGDLFSQMSNKNIVSWTAMISGYAQNGLANQAFELFDEMTNHLSNVKPNWVTIMSILPACAQSSDLDRGRKIHDYATSIGLDSNTLVQTALAAMYAKCGSLSDSQICFQKIPSNQRTLVSWNTMISAWASHGYGIESVSTFNDMIQAGVHPDAITFTGLLSGCSHSGLVDTGLNYFNSMKTQYNIEPTHEHYACVVDLLGRVGRLKEAYELALTMPMPPGASIWGALLSASKTHRNLEIAEISAKKLFVLEPENSGNYVILSNMYAEAGMWREVNNLRELLKTLGVKKNPGCSWIEIDGKMHIFHGGDTSHPMSGKIYAFLESLPERMKVLGYVAETTFALHDVSDEEREQSLGSHSEKLAVAFGILRSSSGAVIRVTKNLRICGDCHTVMKFVSRIYEREIVVRDVNRFHHFKDGSCCSSPGCHMKVLGQKKRLGAPALKKLSTSPIRERSKKVTGSSLFPTEGNDSNPLDVFVSFWDVSRTEVFSNALFLN</sequence>
<dbReference type="OrthoDB" id="185373at2759"/>
<evidence type="ECO:0000256" key="3">
    <source>
        <dbReference type="PROSITE-ProRule" id="PRU00708"/>
    </source>
</evidence>
<gene>
    <name evidence="5" type="ORF">E3N88_35246</name>
</gene>
<dbReference type="Gene3D" id="1.25.40.10">
    <property type="entry name" value="Tetratricopeptide repeat domain"/>
    <property type="match status" value="3"/>
</dbReference>
<dbReference type="PROSITE" id="PS51375">
    <property type="entry name" value="PPR"/>
    <property type="match status" value="3"/>
</dbReference>
<organism evidence="5 6">
    <name type="scientific">Mikania micrantha</name>
    <name type="common">bitter vine</name>
    <dbReference type="NCBI Taxonomy" id="192012"/>
    <lineage>
        <taxon>Eukaryota</taxon>
        <taxon>Viridiplantae</taxon>
        <taxon>Streptophyta</taxon>
        <taxon>Embryophyta</taxon>
        <taxon>Tracheophyta</taxon>
        <taxon>Spermatophyta</taxon>
        <taxon>Magnoliopsida</taxon>
        <taxon>eudicotyledons</taxon>
        <taxon>Gunneridae</taxon>
        <taxon>Pentapetalae</taxon>
        <taxon>asterids</taxon>
        <taxon>campanulids</taxon>
        <taxon>Asterales</taxon>
        <taxon>Asteraceae</taxon>
        <taxon>Asteroideae</taxon>
        <taxon>Heliantheae alliance</taxon>
        <taxon>Eupatorieae</taxon>
        <taxon>Mikania</taxon>
    </lineage>
</organism>
<evidence type="ECO:0000259" key="4">
    <source>
        <dbReference type="Pfam" id="PF14432"/>
    </source>
</evidence>
<keyword evidence="6" id="KW-1185">Reference proteome</keyword>
<protein>
    <recommendedName>
        <fullName evidence="4">DYW domain-containing protein</fullName>
    </recommendedName>
</protein>
<evidence type="ECO:0000256" key="2">
    <source>
        <dbReference type="ARBA" id="ARBA00022737"/>
    </source>
</evidence>
<dbReference type="GO" id="GO:0009451">
    <property type="term" value="P:RNA modification"/>
    <property type="evidence" value="ECO:0007669"/>
    <property type="project" value="InterPro"/>
</dbReference>
<feature type="repeat" description="PPR" evidence="3">
    <location>
        <begin position="225"/>
        <end position="255"/>
    </location>
</feature>
<comment type="caution">
    <text evidence="5">The sequence shown here is derived from an EMBL/GenBank/DDBJ whole genome shotgun (WGS) entry which is preliminary data.</text>
</comment>
<dbReference type="InterPro" id="IPR046960">
    <property type="entry name" value="PPR_At4g14850-like_plant"/>
</dbReference>
<dbReference type="FunFam" id="1.25.40.10:FF:000090">
    <property type="entry name" value="Pentatricopeptide repeat-containing protein, chloroplastic"/>
    <property type="match status" value="1"/>
</dbReference>
<dbReference type="GO" id="GO:0008270">
    <property type="term" value="F:zinc ion binding"/>
    <property type="evidence" value="ECO:0007669"/>
    <property type="project" value="InterPro"/>
</dbReference>
<dbReference type="InterPro" id="IPR046848">
    <property type="entry name" value="E_motif"/>
</dbReference>
<evidence type="ECO:0000313" key="6">
    <source>
        <dbReference type="Proteomes" id="UP000326396"/>
    </source>
</evidence>
<dbReference type="Pfam" id="PF01535">
    <property type="entry name" value="PPR"/>
    <property type="match status" value="2"/>
</dbReference>
<dbReference type="Pfam" id="PF13041">
    <property type="entry name" value="PPR_2"/>
    <property type="match status" value="2"/>
</dbReference>
<dbReference type="Proteomes" id="UP000326396">
    <property type="component" value="Linkage Group LG7"/>
</dbReference>
<feature type="domain" description="DYW" evidence="4">
    <location>
        <begin position="545"/>
        <end position="632"/>
    </location>
</feature>
<evidence type="ECO:0000256" key="1">
    <source>
        <dbReference type="ARBA" id="ARBA00006643"/>
    </source>
</evidence>
<feature type="repeat" description="PPR" evidence="3">
    <location>
        <begin position="330"/>
        <end position="364"/>
    </location>
</feature>
<dbReference type="AlphaFoldDB" id="A0A5N6M1C4"/>
<reference evidence="5 6" key="1">
    <citation type="submission" date="2019-05" db="EMBL/GenBank/DDBJ databases">
        <title>Mikania micrantha, genome provides insights into the molecular mechanism of rapid growth.</title>
        <authorList>
            <person name="Liu B."/>
        </authorList>
    </citation>
    <scope>NUCLEOTIDE SEQUENCE [LARGE SCALE GENOMIC DNA]</scope>
    <source>
        <strain evidence="5">NLD-2019</strain>
        <tissue evidence="5">Leaf</tissue>
    </source>
</reference>
<dbReference type="InterPro" id="IPR011990">
    <property type="entry name" value="TPR-like_helical_dom_sf"/>
</dbReference>
<dbReference type="InterPro" id="IPR002885">
    <property type="entry name" value="PPR_rpt"/>
</dbReference>
<dbReference type="PANTHER" id="PTHR47926">
    <property type="entry name" value="PENTATRICOPEPTIDE REPEAT-CONTAINING PROTEIN"/>
    <property type="match status" value="1"/>
</dbReference>
<comment type="similarity">
    <text evidence="1">Belongs to the PPR family. PCMP-H subfamily.</text>
</comment>